<dbReference type="RefSeq" id="WP_313667212.1">
    <property type="nucleotide sequence ID" value="NZ_JACHMS010000001.1"/>
</dbReference>
<dbReference type="Pfam" id="PF13508">
    <property type="entry name" value="Acetyltransf_7"/>
    <property type="match status" value="1"/>
</dbReference>
<accession>A0A7W7DS22</accession>
<dbReference type="AlphaFoldDB" id="A0A7W7DS22"/>
<evidence type="ECO:0000256" key="1">
    <source>
        <dbReference type="SAM" id="MobiDB-lite"/>
    </source>
</evidence>
<reference evidence="3 4" key="1">
    <citation type="submission" date="2020-08" db="EMBL/GenBank/DDBJ databases">
        <title>Sequencing the genomes of 1000 actinobacteria strains.</title>
        <authorList>
            <person name="Klenk H.-P."/>
        </authorList>
    </citation>
    <scope>NUCLEOTIDE SEQUENCE [LARGE SCALE GENOMIC DNA]</scope>
    <source>
        <strain evidence="3 4">DSM 40483</strain>
    </source>
</reference>
<comment type="caution">
    <text evidence="3">The sequence shown here is derived from an EMBL/GenBank/DDBJ whole genome shotgun (WGS) entry which is preliminary data.</text>
</comment>
<dbReference type="GO" id="GO:0016747">
    <property type="term" value="F:acyltransferase activity, transferring groups other than amino-acyl groups"/>
    <property type="evidence" value="ECO:0007669"/>
    <property type="project" value="InterPro"/>
</dbReference>
<evidence type="ECO:0000313" key="4">
    <source>
        <dbReference type="Proteomes" id="UP000565089"/>
    </source>
</evidence>
<dbReference type="CDD" id="cd04301">
    <property type="entry name" value="NAT_SF"/>
    <property type="match status" value="1"/>
</dbReference>
<organism evidence="3 4">
    <name type="scientific">Streptomyces luteogriseus</name>
    <dbReference type="NCBI Taxonomy" id="68233"/>
    <lineage>
        <taxon>Bacteria</taxon>
        <taxon>Bacillati</taxon>
        <taxon>Actinomycetota</taxon>
        <taxon>Actinomycetes</taxon>
        <taxon>Kitasatosporales</taxon>
        <taxon>Streptomycetaceae</taxon>
        <taxon>Streptomyces</taxon>
    </lineage>
</organism>
<dbReference type="SUPFAM" id="SSF55729">
    <property type="entry name" value="Acyl-CoA N-acyltransferases (Nat)"/>
    <property type="match status" value="1"/>
</dbReference>
<keyword evidence="4" id="KW-1185">Reference proteome</keyword>
<dbReference type="Proteomes" id="UP000565089">
    <property type="component" value="Unassembled WGS sequence"/>
</dbReference>
<dbReference type="EMBL" id="JACHMS010000001">
    <property type="protein sequence ID" value="MBB4715914.1"/>
    <property type="molecule type" value="Genomic_DNA"/>
</dbReference>
<keyword evidence="3" id="KW-0808">Transferase</keyword>
<feature type="compositionally biased region" description="Basic and acidic residues" evidence="1">
    <location>
        <begin position="147"/>
        <end position="158"/>
    </location>
</feature>
<dbReference type="GeneID" id="95797755"/>
<dbReference type="PROSITE" id="PS51186">
    <property type="entry name" value="GNAT"/>
    <property type="match status" value="1"/>
</dbReference>
<evidence type="ECO:0000313" key="3">
    <source>
        <dbReference type="EMBL" id="MBB4715914.1"/>
    </source>
</evidence>
<proteinExistence type="predicted"/>
<protein>
    <submittedName>
        <fullName evidence="3">GNAT superfamily N-acetyltransferase</fullName>
    </submittedName>
</protein>
<sequence>MTSEQHTVATSLRVGGEDDDLEKRLDEELTAFNTAAADGAVTEALSVRVTDETGDLVGGLTAWTWGTLCSVDMLWVREDRRHSGWGGRLMRAAETEAARRGCTDMIVSTYSFQAPAFYPRLGFRERARIRGVPGGHEDIHFHKRLSPPKDETAGGHPA</sequence>
<evidence type="ECO:0000259" key="2">
    <source>
        <dbReference type="PROSITE" id="PS51186"/>
    </source>
</evidence>
<gene>
    <name evidence="3" type="ORF">BJ965_005796</name>
</gene>
<feature type="domain" description="N-acetyltransferase" evidence="2">
    <location>
        <begin position="10"/>
        <end position="146"/>
    </location>
</feature>
<dbReference type="InterPro" id="IPR016181">
    <property type="entry name" value="Acyl_CoA_acyltransferase"/>
</dbReference>
<dbReference type="InterPro" id="IPR000182">
    <property type="entry name" value="GNAT_dom"/>
</dbReference>
<dbReference type="Gene3D" id="3.40.630.30">
    <property type="match status" value="1"/>
</dbReference>
<feature type="region of interest" description="Disordered" evidence="1">
    <location>
        <begin position="134"/>
        <end position="158"/>
    </location>
</feature>
<name>A0A7W7DS22_9ACTN</name>